<feature type="chain" id="PRO_5021813536" evidence="2">
    <location>
        <begin position="20"/>
        <end position="289"/>
    </location>
</feature>
<protein>
    <submittedName>
        <fullName evidence="4">Alpha/beta hydrolase</fullName>
    </submittedName>
</protein>
<keyword evidence="1 4" id="KW-0378">Hydrolase</keyword>
<dbReference type="OrthoDB" id="9815425at2"/>
<dbReference type="Pfam" id="PF20434">
    <property type="entry name" value="BD-FAE"/>
    <property type="match status" value="1"/>
</dbReference>
<evidence type="ECO:0000313" key="5">
    <source>
        <dbReference type="Proteomes" id="UP000316092"/>
    </source>
</evidence>
<dbReference type="PROSITE" id="PS51257">
    <property type="entry name" value="PROKAR_LIPOPROTEIN"/>
    <property type="match status" value="1"/>
</dbReference>
<dbReference type="RefSeq" id="WP_143721226.1">
    <property type="nucleotide sequence ID" value="NZ_VKDB01000015.1"/>
</dbReference>
<keyword evidence="2" id="KW-0732">Signal</keyword>
<evidence type="ECO:0000259" key="3">
    <source>
        <dbReference type="Pfam" id="PF20434"/>
    </source>
</evidence>
<sequence>MKRRLLALPLLLTLGVALTACNPVGTLNRATSLSGLSVTHDLHYGSDPRNVLDIYAPQGAANKAVVLFIHGGSWESGSKDEYVFVGESLARAGYVTAVMNYRLAPQHPYPDYVIDAASALKWLQDNAAQYGGNGQRLYVVGHSAGAFNAVDAVDDSPFLSDAGVQAGTVRGVVGIAGPYDYDFRQFPTKTAFPAGGDPAQIMPTQHIRADAPPNLLLVAGNDQTVDPSNGEKMKAALQAAGVPYTYTVLPGLSHITVVAALSRRLTFLGGTRQAVLDFLNTQEASAANK</sequence>
<dbReference type="PANTHER" id="PTHR48081:SF9">
    <property type="entry name" value="CARBOXYLESTERASE"/>
    <property type="match status" value="1"/>
</dbReference>
<evidence type="ECO:0000256" key="2">
    <source>
        <dbReference type="SAM" id="SignalP"/>
    </source>
</evidence>
<dbReference type="InterPro" id="IPR029058">
    <property type="entry name" value="AB_hydrolase_fold"/>
</dbReference>
<accession>A0A553US08</accession>
<evidence type="ECO:0000313" key="4">
    <source>
        <dbReference type="EMBL" id="TSA83006.1"/>
    </source>
</evidence>
<proteinExistence type="predicted"/>
<dbReference type="GO" id="GO:0016787">
    <property type="term" value="F:hydrolase activity"/>
    <property type="evidence" value="ECO:0007669"/>
    <property type="project" value="UniProtKB-KW"/>
</dbReference>
<dbReference type="InterPro" id="IPR049492">
    <property type="entry name" value="BD-FAE-like_dom"/>
</dbReference>
<feature type="signal peptide" evidence="2">
    <location>
        <begin position="1"/>
        <end position="19"/>
    </location>
</feature>
<keyword evidence="5" id="KW-1185">Reference proteome</keyword>
<feature type="domain" description="BD-FAE-like" evidence="3">
    <location>
        <begin position="52"/>
        <end position="237"/>
    </location>
</feature>
<gene>
    <name evidence="4" type="ORF">FNU79_12870</name>
</gene>
<dbReference type="SUPFAM" id="SSF53474">
    <property type="entry name" value="alpha/beta-Hydrolases"/>
    <property type="match status" value="1"/>
</dbReference>
<dbReference type="InterPro" id="IPR050300">
    <property type="entry name" value="GDXG_lipolytic_enzyme"/>
</dbReference>
<dbReference type="PANTHER" id="PTHR48081">
    <property type="entry name" value="AB HYDROLASE SUPERFAMILY PROTEIN C4A8.06C"/>
    <property type="match status" value="1"/>
</dbReference>
<dbReference type="Proteomes" id="UP000316092">
    <property type="component" value="Unassembled WGS sequence"/>
</dbReference>
<dbReference type="AlphaFoldDB" id="A0A553US08"/>
<reference evidence="4 5" key="1">
    <citation type="submission" date="2019-07" db="EMBL/GenBank/DDBJ databases">
        <title>Deinococcus detaillus sp. nov., isolated from humus soil in Antarctica.</title>
        <authorList>
            <person name="Zhang K."/>
        </authorList>
    </citation>
    <scope>NUCLEOTIDE SEQUENCE [LARGE SCALE GENOMIC DNA]</scope>
    <source>
        <strain evidence="4 5">H1</strain>
    </source>
</reference>
<name>A0A553US08_9DEIO</name>
<dbReference type="EMBL" id="VKDB01000015">
    <property type="protein sequence ID" value="TSA83006.1"/>
    <property type="molecule type" value="Genomic_DNA"/>
</dbReference>
<evidence type="ECO:0000256" key="1">
    <source>
        <dbReference type="ARBA" id="ARBA00022801"/>
    </source>
</evidence>
<comment type="caution">
    <text evidence="4">The sequence shown here is derived from an EMBL/GenBank/DDBJ whole genome shotgun (WGS) entry which is preliminary data.</text>
</comment>
<organism evidence="4 5">
    <name type="scientific">Deinococcus detaillensis</name>
    <dbReference type="NCBI Taxonomy" id="2592048"/>
    <lineage>
        <taxon>Bacteria</taxon>
        <taxon>Thermotogati</taxon>
        <taxon>Deinococcota</taxon>
        <taxon>Deinococci</taxon>
        <taxon>Deinococcales</taxon>
        <taxon>Deinococcaceae</taxon>
        <taxon>Deinococcus</taxon>
    </lineage>
</organism>
<dbReference type="Gene3D" id="3.40.50.1820">
    <property type="entry name" value="alpha/beta hydrolase"/>
    <property type="match status" value="1"/>
</dbReference>